<feature type="transmembrane region" description="Helical" evidence="1">
    <location>
        <begin position="154"/>
        <end position="171"/>
    </location>
</feature>
<feature type="transmembrane region" description="Helical" evidence="1">
    <location>
        <begin position="72"/>
        <end position="92"/>
    </location>
</feature>
<feature type="transmembrane region" description="Helical" evidence="1">
    <location>
        <begin position="183"/>
        <end position="202"/>
    </location>
</feature>
<protein>
    <submittedName>
        <fullName evidence="2">Uncharacterized protein</fullName>
    </submittedName>
</protein>
<sequence length="309" mass="34492">MIWKRYIPIAIVGFFGSLTLFGWFIENEGIKAFIDDDATQWYDIIASFAIFLGALNLLKLQFLKVLKRQSGWEYSVVAILSFFIVFVIGFFMRGAFVVDIPNTDIQSTYFTQGAAEEAVNHLKDSGITASITPAQWGAHIQTEGGLFKWMFDNIFTPLSATMFALLAFYVASASYRAFRARNFEATLLLLAGIIIMIGRVPIGSLISSWMIMYLLVLVIGILINTYFRSRQLVFGWVALGLIGVTVLGSFMGWPIDQPAVFYLPALQEWIYTVPNLAGARAIMIGIGLGVIVTSLRYIFGLEKSYIGDQ</sequence>
<dbReference type="AlphaFoldDB" id="A0A381QRK0"/>
<feature type="transmembrane region" description="Helical" evidence="1">
    <location>
        <begin position="234"/>
        <end position="255"/>
    </location>
</feature>
<feature type="transmembrane region" description="Helical" evidence="1">
    <location>
        <begin position="40"/>
        <end position="60"/>
    </location>
</feature>
<feature type="transmembrane region" description="Helical" evidence="1">
    <location>
        <begin position="208"/>
        <end position="227"/>
    </location>
</feature>
<dbReference type="EMBL" id="UINC01001486">
    <property type="protein sequence ID" value="SUZ81995.1"/>
    <property type="molecule type" value="Genomic_DNA"/>
</dbReference>
<keyword evidence="1" id="KW-0812">Transmembrane</keyword>
<gene>
    <name evidence="2" type="ORF">METZ01_LOCUS34849</name>
</gene>
<keyword evidence="1" id="KW-0472">Membrane</keyword>
<reference evidence="2" key="1">
    <citation type="submission" date="2018-05" db="EMBL/GenBank/DDBJ databases">
        <authorList>
            <person name="Lanie J.A."/>
            <person name="Ng W.-L."/>
            <person name="Kazmierczak K.M."/>
            <person name="Andrzejewski T.M."/>
            <person name="Davidsen T.M."/>
            <person name="Wayne K.J."/>
            <person name="Tettelin H."/>
            <person name="Glass J.I."/>
            <person name="Rusch D."/>
            <person name="Podicherti R."/>
            <person name="Tsui H.-C.T."/>
            <person name="Winkler M.E."/>
        </authorList>
    </citation>
    <scope>NUCLEOTIDE SEQUENCE</scope>
</reference>
<feature type="transmembrane region" description="Helical" evidence="1">
    <location>
        <begin position="275"/>
        <end position="299"/>
    </location>
</feature>
<evidence type="ECO:0000313" key="2">
    <source>
        <dbReference type="EMBL" id="SUZ81995.1"/>
    </source>
</evidence>
<keyword evidence="1" id="KW-1133">Transmembrane helix</keyword>
<organism evidence="2">
    <name type="scientific">marine metagenome</name>
    <dbReference type="NCBI Taxonomy" id="408172"/>
    <lineage>
        <taxon>unclassified sequences</taxon>
        <taxon>metagenomes</taxon>
        <taxon>ecological metagenomes</taxon>
    </lineage>
</organism>
<accession>A0A381QRK0</accession>
<evidence type="ECO:0000256" key="1">
    <source>
        <dbReference type="SAM" id="Phobius"/>
    </source>
</evidence>
<feature type="transmembrane region" description="Helical" evidence="1">
    <location>
        <begin position="7"/>
        <end position="25"/>
    </location>
</feature>
<proteinExistence type="predicted"/>
<name>A0A381QRK0_9ZZZZ</name>